<dbReference type="OrthoDB" id="290518at2"/>
<dbReference type="EMBL" id="CP001848">
    <property type="protein sequence ID" value="ADB17258.1"/>
    <property type="molecule type" value="Genomic_DNA"/>
</dbReference>
<reference evidence="3 4" key="1">
    <citation type="journal article" date="2009" name="Stand. Genomic Sci.">
        <title>Complete genome sequence of Pirellula staleyi type strain (ATCC 27377).</title>
        <authorList>
            <person name="Clum A."/>
            <person name="Tindall B.J."/>
            <person name="Sikorski J."/>
            <person name="Ivanova N."/>
            <person name="Mavrommatis K."/>
            <person name="Lucas S."/>
            <person name="Glavina del Rio T."/>
            <person name="Nolan M."/>
            <person name="Chen F."/>
            <person name="Tice H."/>
            <person name="Pitluck S."/>
            <person name="Cheng J.F."/>
            <person name="Chertkov O."/>
            <person name="Brettin T."/>
            <person name="Han C."/>
            <person name="Detter J.C."/>
            <person name="Kuske C."/>
            <person name="Bruce D."/>
            <person name="Goodwin L."/>
            <person name="Ovchinikova G."/>
            <person name="Pati A."/>
            <person name="Mikhailova N."/>
            <person name="Chen A."/>
            <person name="Palaniappan K."/>
            <person name="Land M."/>
            <person name="Hauser L."/>
            <person name="Chang Y.J."/>
            <person name="Jeffries C.D."/>
            <person name="Chain P."/>
            <person name="Rohde M."/>
            <person name="Goker M."/>
            <person name="Bristow J."/>
            <person name="Eisen J.A."/>
            <person name="Markowitz V."/>
            <person name="Hugenholtz P."/>
            <person name="Kyrpides N.C."/>
            <person name="Klenk H.P."/>
            <person name="Lapidus A."/>
        </authorList>
    </citation>
    <scope>NUCLEOTIDE SEQUENCE [LARGE SCALE GENOMIC DNA]</scope>
    <source>
        <strain evidence="4">ATCC 27377 / DSM 6068 / ICPB 4128</strain>
    </source>
</reference>
<dbReference type="STRING" id="530564.Psta_2589"/>
<gene>
    <name evidence="3" type="ordered locus">Psta_2589</name>
</gene>
<feature type="signal peptide" evidence="2">
    <location>
        <begin position="1"/>
        <end position="27"/>
    </location>
</feature>
<keyword evidence="2" id="KW-0732">Signal</keyword>
<feature type="region of interest" description="Disordered" evidence="1">
    <location>
        <begin position="768"/>
        <end position="792"/>
    </location>
</feature>
<evidence type="ECO:0000256" key="1">
    <source>
        <dbReference type="SAM" id="MobiDB-lite"/>
    </source>
</evidence>
<feature type="compositionally biased region" description="Low complexity" evidence="1">
    <location>
        <begin position="574"/>
        <end position="583"/>
    </location>
</feature>
<organism evidence="3 4">
    <name type="scientific">Pirellula staleyi (strain ATCC 27377 / DSM 6068 / ICPB 4128)</name>
    <name type="common">Pirella staleyi</name>
    <dbReference type="NCBI Taxonomy" id="530564"/>
    <lineage>
        <taxon>Bacteria</taxon>
        <taxon>Pseudomonadati</taxon>
        <taxon>Planctomycetota</taxon>
        <taxon>Planctomycetia</taxon>
        <taxon>Pirellulales</taxon>
        <taxon>Pirellulaceae</taxon>
        <taxon>Pirellula</taxon>
    </lineage>
</organism>
<feature type="chain" id="PRO_5003036064" evidence="2">
    <location>
        <begin position="28"/>
        <end position="968"/>
    </location>
</feature>
<protein>
    <submittedName>
        <fullName evidence="3">Uncharacterized protein</fullName>
    </submittedName>
</protein>
<feature type="compositionally biased region" description="Basic and acidic residues" evidence="1">
    <location>
        <begin position="561"/>
        <end position="572"/>
    </location>
</feature>
<evidence type="ECO:0000256" key="2">
    <source>
        <dbReference type="SAM" id="SignalP"/>
    </source>
</evidence>
<evidence type="ECO:0000313" key="4">
    <source>
        <dbReference type="Proteomes" id="UP000001887"/>
    </source>
</evidence>
<sequence precursor="true">MTTLASARLSPRLLGFLLLGITASLRAGEPDGPQVHADVCTQVGAPAASTKQPVPPKADRDARKAEVDSIFEPAKAVTPAAKAALAERVLTTGQETTSDPIARFVLLNLARELACDAAKMQVAFAAIELLEPDFEFDADAVRIATISQGAKSAVPPDQKQEVLTFGTQLAQKLMADDRYADASKLFVGLSDVARRARDLKTANLLAEQRKLADTLEVGFLKVKPAFEVLKQTPDDVAANLTAGNYYLLAKGDASKALPHLAKSGDTPLASAAKLELTDPQNPIEQEKLADLWWDIASKEPAKESQQKFQSRSLAWYQKAKPYLKGLAVAKADLRMKQMTSAGVQPAATQGDLGIFSRPPGERPAMPDLSGSSTKAKTVELPKNLIHLVDVDKDSLNQKWERVENGIAAPPGYGALLQLPLEFSGTYEVHVKFTRETGNDIVGVVLPTSDGFCDVLLSTDGGVSGYLGNGSETRIKFEPSRLENGHNYHFSLRVVETPEGTRVEAKLDDETLGEWKGKGTANTDGDRKMRSRQHLGLYAHESRVVFHSVEVKFLQGTTLTLDEGREPPAKEAGDSSSSSLPSSSNPVVAKVPENVLDLVDVKRDAISQVWERREKEIIALPAEAPLLQLPLTITGSYVFTMEFTRETEDEVVGLILPVNDRFCSVLLSARGGDVGYIGIGDPKAVRLTPSTLENNHRYKLIASVTAGQEESSVEITLDGAVLGKWTGAGTLNENGGTRTMRKLNHIGLYAHLSRVVFHSSDLKMIDGSVTVDDSSPAAPTKSSTKPGGPLPRNLLELANPEVHPSSKKWSRVDTTIVSGGELDSRLYLPVKLPKKYELFLDFTREEGANALGMVVPVEGKFLELLISHRKKGESVIGFSENRVFGVHEPIENGKRYQLAIRVASDGDNTVAQMFLGGEMIANWKGPAIEVVDKFRTIIDGQHPSLFAHGCKVVFHSLELRVLDGTAVAD</sequence>
<name>D2R5S6_PIRSD</name>
<dbReference type="AlphaFoldDB" id="D2R5S6"/>
<dbReference type="Proteomes" id="UP000001887">
    <property type="component" value="Chromosome"/>
</dbReference>
<dbReference type="HOGENOM" id="CLU_306073_0_0_0"/>
<evidence type="ECO:0000313" key="3">
    <source>
        <dbReference type="EMBL" id="ADB17258.1"/>
    </source>
</evidence>
<feature type="region of interest" description="Disordered" evidence="1">
    <location>
        <begin position="559"/>
        <end position="585"/>
    </location>
</feature>
<dbReference type="KEGG" id="psl:Psta_2589"/>
<keyword evidence="4" id="KW-1185">Reference proteome</keyword>
<proteinExistence type="predicted"/>
<accession>D2R5S6</accession>